<dbReference type="InterPro" id="IPR036390">
    <property type="entry name" value="WH_DNA-bd_sf"/>
</dbReference>
<dbReference type="Proteomes" id="UP000316253">
    <property type="component" value="Unassembled WGS sequence"/>
</dbReference>
<dbReference type="InterPro" id="IPR002481">
    <property type="entry name" value="FUR"/>
</dbReference>
<dbReference type="InterPro" id="IPR043135">
    <property type="entry name" value="Fur_C"/>
</dbReference>
<dbReference type="GO" id="GO:0000976">
    <property type="term" value="F:transcription cis-regulatory region binding"/>
    <property type="evidence" value="ECO:0007669"/>
    <property type="project" value="TreeGrafter"/>
</dbReference>
<dbReference type="PANTHER" id="PTHR33202">
    <property type="entry name" value="ZINC UPTAKE REGULATION PROTEIN"/>
    <property type="match status" value="1"/>
</dbReference>
<protein>
    <submittedName>
        <fullName evidence="7">Fur family transcriptional regulator, ferric uptake regulator</fullName>
    </submittedName>
</protein>
<evidence type="ECO:0000256" key="6">
    <source>
        <dbReference type="PIRSR" id="PIRSR602481-2"/>
    </source>
</evidence>
<feature type="binding site" evidence="5">
    <location>
        <position position="46"/>
    </location>
    <ligand>
        <name>Zn(2+)</name>
        <dbReference type="ChEBI" id="CHEBI:29105"/>
    </ligand>
</feature>
<keyword evidence="5" id="KW-0479">Metal-binding</keyword>
<evidence type="ECO:0000313" key="7">
    <source>
        <dbReference type="EMBL" id="TSC65662.1"/>
    </source>
</evidence>
<comment type="caution">
    <text evidence="7">The sequence shown here is derived from an EMBL/GenBank/DDBJ whole genome shotgun (WGS) entry which is preliminary data.</text>
</comment>
<evidence type="ECO:0000256" key="4">
    <source>
        <dbReference type="ARBA" id="ARBA00023163"/>
    </source>
</evidence>
<sequence length="58" mass="6491">HHHLTCQLCGKIVDIDDDLLAYAESKINQKTGFKIKHHSIELEGICQDCQLEADSIAT</sequence>
<feature type="binding site" evidence="5">
    <location>
        <position position="49"/>
    </location>
    <ligand>
        <name>Zn(2+)</name>
        <dbReference type="ChEBI" id="CHEBI:29105"/>
    </ligand>
</feature>
<feature type="binding site" evidence="5">
    <location>
        <position position="6"/>
    </location>
    <ligand>
        <name>Zn(2+)</name>
        <dbReference type="ChEBI" id="CHEBI:29105"/>
    </ligand>
</feature>
<evidence type="ECO:0000313" key="8">
    <source>
        <dbReference type="Proteomes" id="UP000316253"/>
    </source>
</evidence>
<keyword evidence="6" id="KW-0408">Iron</keyword>
<keyword evidence="3" id="KW-0238">DNA-binding</keyword>
<dbReference type="PANTHER" id="PTHR33202:SF7">
    <property type="entry name" value="FERRIC UPTAKE REGULATION PROTEIN"/>
    <property type="match status" value="1"/>
</dbReference>
<comment type="cofactor">
    <cofactor evidence="5">
        <name>Zn(2+)</name>
        <dbReference type="ChEBI" id="CHEBI:29105"/>
    </cofactor>
    <text evidence="5">Binds 1 zinc ion per subunit.</text>
</comment>
<reference evidence="7 8" key="1">
    <citation type="submission" date="2017-08" db="EMBL/GenBank/DDBJ databases">
        <title>Mechanisms for carbon and nitrogen cycling indicate functional differentiation within the Candidate Phyla Radiation.</title>
        <authorList>
            <person name="Danczak R.E."/>
            <person name="Johnston M.D."/>
            <person name="Kenah C."/>
            <person name="Slattery M."/>
            <person name="Wrighton K.C."/>
            <person name="Wilkins M.J."/>
        </authorList>
    </citation>
    <scope>NUCLEOTIDE SEQUENCE [LARGE SCALE GENOMIC DNA]</scope>
    <source>
        <strain evidence="7">Gr01-1014_85</strain>
    </source>
</reference>
<comment type="cofactor">
    <cofactor evidence="6">
        <name>Mn(2+)</name>
        <dbReference type="ChEBI" id="CHEBI:29035"/>
    </cofactor>
    <cofactor evidence="6">
        <name>Fe(2+)</name>
        <dbReference type="ChEBI" id="CHEBI:29033"/>
    </cofactor>
    <text evidence="6">Binds 1 Mn(2+) or Fe(2+) ion per subunit.</text>
</comment>
<dbReference type="GO" id="GO:0045892">
    <property type="term" value="P:negative regulation of DNA-templated transcription"/>
    <property type="evidence" value="ECO:0007669"/>
    <property type="project" value="TreeGrafter"/>
</dbReference>
<dbReference type="AlphaFoldDB" id="A0A554JBD3"/>
<name>A0A554JBD3_9BACT</name>
<keyword evidence="2" id="KW-0805">Transcription regulation</keyword>
<keyword evidence="4" id="KW-0804">Transcription</keyword>
<proteinExistence type="predicted"/>
<organism evidence="7 8">
    <name type="scientific">Candidatus Berkelbacteria bacterium Gr01-1014_85</name>
    <dbReference type="NCBI Taxonomy" id="2017150"/>
    <lineage>
        <taxon>Bacteria</taxon>
        <taxon>Candidatus Berkelbacteria</taxon>
    </lineage>
</organism>
<accession>A0A554JBD3</accession>
<feature type="binding site" evidence="5">
    <location>
        <position position="9"/>
    </location>
    <ligand>
        <name>Zn(2+)</name>
        <dbReference type="ChEBI" id="CHEBI:29105"/>
    </ligand>
</feature>
<evidence type="ECO:0000256" key="3">
    <source>
        <dbReference type="ARBA" id="ARBA00023125"/>
    </source>
</evidence>
<evidence type="ECO:0000256" key="1">
    <source>
        <dbReference type="ARBA" id="ARBA00022491"/>
    </source>
</evidence>
<evidence type="ECO:0000256" key="2">
    <source>
        <dbReference type="ARBA" id="ARBA00023015"/>
    </source>
</evidence>
<keyword evidence="5" id="KW-0862">Zinc</keyword>
<gene>
    <name evidence="7" type="ORF">CEO22_405</name>
</gene>
<dbReference type="Gene3D" id="3.30.1490.190">
    <property type="match status" value="1"/>
</dbReference>
<keyword evidence="1" id="KW-0678">Repressor</keyword>
<dbReference type="GO" id="GO:1900376">
    <property type="term" value="P:regulation of secondary metabolite biosynthetic process"/>
    <property type="evidence" value="ECO:0007669"/>
    <property type="project" value="TreeGrafter"/>
</dbReference>
<evidence type="ECO:0000256" key="5">
    <source>
        <dbReference type="PIRSR" id="PIRSR602481-1"/>
    </source>
</evidence>
<feature type="non-terminal residue" evidence="7">
    <location>
        <position position="1"/>
    </location>
</feature>
<dbReference type="EMBL" id="VMFD01000033">
    <property type="protein sequence ID" value="TSC65662.1"/>
    <property type="molecule type" value="Genomic_DNA"/>
</dbReference>
<dbReference type="SUPFAM" id="SSF46785">
    <property type="entry name" value="Winged helix' DNA-binding domain"/>
    <property type="match status" value="1"/>
</dbReference>
<dbReference type="GO" id="GO:0003700">
    <property type="term" value="F:DNA-binding transcription factor activity"/>
    <property type="evidence" value="ECO:0007669"/>
    <property type="project" value="InterPro"/>
</dbReference>
<dbReference type="Pfam" id="PF01475">
    <property type="entry name" value="FUR"/>
    <property type="match status" value="1"/>
</dbReference>
<feature type="binding site" evidence="6">
    <location>
        <position position="38"/>
    </location>
    <ligand>
        <name>Fe cation</name>
        <dbReference type="ChEBI" id="CHEBI:24875"/>
    </ligand>
</feature>
<dbReference type="GO" id="GO:0008270">
    <property type="term" value="F:zinc ion binding"/>
    <property type="evidence" value="ECO:0007669"/>
    <property type="project" value="TreeGrafter"/>
</dbReference>